<evidence type="ECO:0000313" key="1">
    <source>
        <dbReference type="EMBL" id="UXN58275.1"/>
    </source>
</evidence>
<reference evidence="1" key="1">
    <citation type="submission" date="2022-09" db="EMBL/GenBank/DDBJ databases">
        <title>Interaction between co-microsymbionts with complementary sets of symbiotic genes in legume-rhizobium systems.</title>
        <authorList>
            <person name="Safronova V."/>
            <person name="Sazanova A."/>
            <person name="Afonin A."/>
            <person name="Chirak E."/>
        </authorList>
    </citation>
    <scope>NUCLEOTIDE SEQUENCE</scope>
    <source>
        <strain evidence="1">A18/3m</strain>
    </source>
</reference>
<dbReference type="EMBL" id="CP104971">
    <property type="protein sequence ID" value="UXN58275.1"/>
    <property type="molecule type" value="Genomic_DNA"/>
</dbReference>
<accession>A0ACD4CXF4</accession>
<evidence type="ECO:0000313" key="2">
    <source>
        <dbReference type="Proteomes" id="UP001061991"/>
    </source>
</evidence>
<dbReference type="Proteomes" id="UP001061991">
    <property type="component" value="Plasmid p_unnamed2"/>
</dbReference>
<sequence length="124" mass="13429">MSVQGQSFNYFRVQEAALRLLDKFGSAGEIWRDEAGSGPVYDPGEPTIQKTPCTLAVLKFDNADIDGTLIKASDKKVYIAAKGLAIVPVTTDKLMIGGLSHTIVRVMPLNPAGTNVYFEVQARN</sequence>
<proteinExistence type="predicted"/>
<keyword evidence="2" id="KW-1185">Reference proteome</keyword>
<name>A0ACD4CXF4_9HYPH</name>
<keyword evidence="1" id="KW-0614">Plasmid</keyword>
<gene>
    <name evidence="1" type="ORF">N8E88_05565</name>
</gene>
<organism evidence="1 2">
    <name type="scientific">Phyllobacterium zundukense</name>
    <dbReference type="NCBI Taxonomy" id="1867719"/>
    <lineage>
        <taxon>Bacteria</taxon>
        <taxon>Pseudomonadati</taxon>
        <taxon>Pseudomonadota</taxon>
        <taxon>Alphaproteobacteria</taxon>
        <taxon>Hyphomicrobiales</taxon>
        <taxon>Phyllobacteriaceae</taxon>
        <taxon>Phyllobacterium</taxon>
    </lineage>
</organism>
<geneLocation type="plasmid" evidence="1 2">
    <name>p_unnamed2</name>
</geneLocation>
<protein>
    <submittedName>
        <fullName evidence="1">Uncharacterized protein</fullName>
    </submittedName>
</protein>